<dbReference type="Gene3D" id="3.20.20.70">
    <property type="entry name" value="Aldolase class I"/>
    <property type="match status" value="1"/>
</dbReference>
<keyword evidence="9" id="KW-1185">Reference proteome</keyword>
<dbReference type="CDD" id="cd00957">
    <property type="entry name" value="Transaldolase_TalAB"/>
    <property type="match status" value="1"/>
</dbReference>
<dbReference type="PANTHER" id="PTHR10683">
    <property type="entry name" value="TRANSALDOLASE"/>
    <property type="match status" value="1"/>
</dbReference>
<dbReference type="GO" id="GO:0005975">
    <property type="term" value="P:carbohydrate metabolic process"/>
    <property type="evidence" value="ECO:0007669"/>
    <property type="project" value="InterPro"/>
</dbReference>
<evidence type="ECO:0000256" key="1">
    <source>
        <dbReference type="ARBA" id="ARBA00004857"/>
    </source>
</evidence>
<dbReference type="RefSeq" id="XP_003747682.1">
    <property type="nucleotide sequence ID" value="XM_003747634.2"/>
</dbReference>
<name>A0AAJ6QY71_9ACAR</name>
<comment type="function">
    <text evidence="8">Catalyzes the rate-limiting step of the non-oxidative phase in the pentose phosphate pathway. Catalyzes the reversible conversion of sedheptulose-7-phosphate and D-glyceraldehyde 3-phosphate into erythrose-4-phosphate and beta-D-fructose 6-phosphate.</text>
</comment>
<dbReference type="PANTHER" id="PTHR10683:SF18">
    <property type="entry name" value="TRANSALDOLASE"/>
    <property type="match status" value="1"/>
</dbReference>
<evidence type="ECO:0000256" key="2">
    <source>
        <dbReference type="ARBA" id="ARBA00008012"/>
    </source>
</evidence>
<dbReference type="CTD" id="37804"/>
<keyword evidence="6" id="KW-0704">Schiff base</keyword>
<dbReference type="EC" id="2.2.1.2" evidence="3 8"/>
<evidence type="ECO:0000256" key="3">
    <source>
        <dbReference type="ARBA" id="ARBA00013151"/>
    </source>
</evidence>
<evidence type="ECO:0000313" key="9">
    <source>
        <dbReference type="Proteomes" id="UP000694867"/>
    </source>
</evidence>
<dbReference type="GO" id="GO:0005737">
    <property type="term" value="C:cytoplasm"/>
    <property type="evidence" value="ECO:0007669"/>
    <property type="project" value="InterPro"/>
</dbReference>
<comment type="catalytic activity">
    <reaction evidence="7 8">
        <text>D-sedoheptulose 7-phosphate + D-glyceraldehyde 3-phosphate = D-erythrose 4-phosphate + beta-D-fructose 6-phosphate</text>
        <dbReference type="Rhea" id="RHEA:17053"/>
        <dbReference type="ChEBI" id="CHEBI:16897"/>
        <dbReference type="ChEBI" id="CHEBI:57483"/>
        <dbReference type="ChEBI" id="CHEBI:57634"/>
        <dbReference type="ChEBI" id="CHEBI:59776"/>
        <dbReference type="EC" id="2.2.1.2"/>
    </reaction>
</comment>
<dbReference type="GeneID" id="100899377"/>
<dbReference type="PROSITE" id="PS00958">
    <property type="entry name" value="TRANSALDOLASE_2"/>
    <property type="match status" value="1"/>
</dbReference>
<dbReference type="InterPro" id="IPR018225">
    <property type="entry name" value="Transaldolase_AS"/>
</dbReference>
<dbReference type="HAMAP" id="MF_00492">
    <property type="entry name" value="Transaldolase_1"/>
    <property type="match status" value="1"/>
</dbReference>
<keyword evidence="5 8" id="KW-0570">Pentose shunt</keyword>
<reference evidence="10" key="1">
    <citation type="submission" date="2025-08" db="UniProtKB">
        <authorList>
            <consortium name="RefSeq"/>
        </authorList>
    </citation>
    <scope>IDENTIFICATION</scope>
</reference>
<keyword evidence="4 8" id="KW-0808">Transferase</keyword>
<dbReference type="NCBIfam" id="NF009001">
    <property type="entry name" value="PRK12346.1"/>
    <property type="match status" value="1"/>
</dbReference>
<evidence type="ECO:0000256" key="4">
    <source>
        <dbReference type="ARBA" id="ARBA00022679"/>
    </source>
</evidence>
<accession>A0AAJ6QY71</accession>
<dbReference type="SUPFAM" id="SSF51569">
    <property type="entry name" value="Aldolase"/>
    <property type="match status" value="1"/>
</dbReference>
<comment type="pathway">
    <text evidence="1 8">Carbohydrate degradation; pentose phosphate pathway; D-glyceraldehyde 3-phosphate and beta-D-fructose 6-phosphate from D-ribose 5-phosphate and D-xylulose 5-phosphate (non-oxidative stage): step 2/3.</text>
</comment>
<dbReference type="Proteomes" id="UP000694867">
    <property type="component" value="Unplaced"/>
</dbReference>
<evidence type="ECO:0000313" key="10">
    <source>
        <dbReference type="RefSeq" id="XP_003747682.1"/>
    </source>
</evidence>
<evidence type="ECO:0000256" key="8">
    <source>
        <dbReference type="RuleBase" id="RU000501"/>
    </source>
</evidence>
<dbReference type="Pfam" id="PF00923">
    <property type="entry name" value="TAL_FSA"/>
    <property type="match status" value="1"/>
</dbReference>
<evidence type="ECO:0000256" key="5">
    <source>
        <dbReference type="ARBA" id="ARBA00023126"/>
    </source>
</evidence>
<dbReference type="NCBIfam" id="TIGR00874">
    <property type="entry name" value="talAB"/>
    <property type="match status" value="1"/>
</dbReference>
<proteinExistence type="inferred from homology"/>
<dbReference type="InterPro" id="IPR004730">
    <property type="entry name" value="Transaldolase_1"/>
</dbReference>
<dbReference type="InterPro" id="IPR013785">
    <property type="entry name" value="Aldolase_TIM"/>
</dbReference>
<evidence type="ECO:0000256" key="6">
    <source>
        <dbReference type="ARBA" id="ARBA00023270"/>
    </source>
</evidence>
<comment type="similarity">
    <text evidence="2">Belongs to the transaldolase family. Type 1 subfamily.</text>
</comment>
<gene>
    <name evidence="10" type="primary">LOC100899377</name>
</gene>
<evidence type="ECO:0000256" key="7">
    <source>
        <dbReference type="ARBA" id="ARBA00048810"/>
    </source>
</evidence>
<dbReference type="InterPro" id="IPR001585">
    <property type="entry name" value="TAL/FSA"/>
</dbReference>
<protein>
    <recommendedName>
        <fullName evidence="3 8">Transaldolase</fullName>
        <ecNumber evidence="3 8">2.2.1.2</ecNumber>
    </recommendedName>
</protein>
<dbReference type="FunFam" id="3.20.20.70:FF:000088">
    <property type="entry name" value="Transaldolase"/>
    <property type="match status" value="1"/>
</dbReference>
<dbReference type="GO" id="GO:0004801">
    <property type="term" value="F:transaldolase activity"/>
    <property type="evidence" value="ECO:0007669"/>
    <property type="project" value="UniProtKB-EC"/>
</dbReference>
<organism evidence="9 10">
    <name type="scientific">Galendromus occidentalis</name>
    <name type="common">western predatory mite</name>
    <dbReference type="NCBI Taxonomy" id="34638"/>
    <lineage>
        <taxon>Eukaryota</taxon>
        <taxon>Metazoa</taxon>
        <taxon>Ecdysozoa</taxon>
        <taxon>Arthropoda</taxon>
        <taxon>Chelicerata</taxon>
        <taxon>Arachnida</taxon>
        <taxon>Acari</taxon>
        <taxon>Parasitiformes</taxon>
        <taxon>Mesostigmata</taxon>
        <taxon>Gamasina</taxon>
        <taxon>Phytoseioidea</taxon>
        <taxon>Phytoseiidae</taxon>
        <taxon>Typhlodrominae</taxon>
        <taxon>Galendromus</taxon>
    </lineage>
</organism>
<dbReference type="KEGG" id="goe:100899377"/>
<dbReference type="GO" id="GO:0009052">
    <property type="term" value="P:pentose-phosphate shunt, non-oxidative branch"/>
    <property type="evidence" value="ECO:0007669"/>
    <property type="project" value="TreeGrafter"/>
</dbReference>
<sequence length="331" mass="36757">MSPIVAKKPKMSSLENLKKLTVVVADTGDFEAMREYKPTDATTNPSLILQAAKLPQYATLIDEAVAYGKSRGRSPSQQLEEAMDKLFVLFGNEILKIVPGRVSTEVDARLSFDKEASITKALKLIGLYKELGVDKERILIKLASTWEGIEAARVLEKNHGIHCNMTLLFNFTQAVACAEAGATLISPFVGRILDWHVANTDKKSFEPLEDPGVKSVTKIYNYYKKFGHKTVVMGASFRNIGEVKALAGCDLLTISPKLLKELADSSDDVPQHLSADKAKNLDMEEVPADEKHFRWDMNEDKMANDKLSEGIRNFAADSRKLEALIQEKLKL</sequence>
<dbReference type="AlphaFoldDB" id="A0AAJ6QY71"/>
<dbReference type="PROSITE" id="PS01054">
    <property type="entry name" value="TRANSALDOLASE_1"/>
    <property type="match status" value="1"/>
</dbReference>